<organism evidence="2 3">
    <name type="scientific">Infirmifilum lucidum</name>
    <dbReference type="NCBI Taxonomy" id="2776706"/>
    <lineage>
        <taxon>Archaea</taxon>
        <taxon>Thermoproteota</taxon>
        <taxon>Thermoprotei</taxon>
        <taxon>Thermofilales</taxon>
        <taxon>Thermofilaceae</taxon>
        <taxon>Infirmifilum</taxon>
    </lineage>
</organism>
<dbReference type="InterPro" id="IPR004096">
    <property type="entry name" value="V4R"/>
</dbReference>
<reference evidence="2 3" key="1">
    <citation type="submission" date="2020-10" db="EMBL/GenBank/DDBJ databases">
        <title>Thermofilum lucidum 3507LT sp. nov. a novel member of Thermofilaceae family isolated from Chile hot spring, and proposal of description order Thermofilales.</title>
        <authorList>
            <person name="Zayulina K.S."/>
            <person name="Elcheninov A.G."/>
            <person name="Toshchakov S.V."/>
            <person name="Kublanov I.V."/>
        </authorList>
    </citation>
    <scope>NUCLEOTIDE SEQUENCE [LARGE SCALE GENOMIC DNA]</scope>
    <source>
        <strain evidence="2 3">3507LT</strain>
    </source>
</reference>
<gene>
    <name evidence="2" type="ORF">IG193_02515</name>
</gene>
<dbReference type="CDD" id="cd02116">
    <property type="entry name" value="ACT"/>
    <property type="match status" value="1"/>
</dbReference>
<dbReference type="Proteomes" id="UP000594121">
    <property type="component" value="Chromosome"/>
</dbReference>
<evidence type="ECO:0000313" key="3">
    <source>
        <dbReference type="Proteomes" id="UP000594121"/>
    </source>
</evidence>
<evidence type="ECO:0000259" key="1">
    <source>
        <dbReference type="PROSITE" id="PS51671"/>
    </source>
</evidence>
<dbReference type="SUPFAM" id="SSF111126">
    <property type="entry name" value="Ligand-binding domain in the NO signalling and Golgi transport"/>
    <property type="match status" value="1"/>
</dbReference>
<name>A0A7L9FK88_9CREN</name>
<dbReference type="AlphaFoldDB" id="A0A7L9FK88"/>
<dbReference type="InterPro" id="IPR002912">
    <property type="entry name" value="ACT_dom"/>
</dbReference>
<feature type="domain" description="ACT" evidence="1">
    <location>
        <begin position="28"/>
        <end position="104"/>
    </location>
</feature>
<dbReference type="InterPro" id="IPR024096">
    <property type="entry name" value="NO_sig/Golgi_transp_ligand-bd"/>
</dbReference>
<dbReference type="InterPro" id="IPR045865">
    <property type="entry name" value="ACT-like_dom_sf"/>
</dbReference>
<dbReference type="Gene3D" id="3.30.1380.20">
    <property type="entry name" value="Trafficking protein particle complex subunit 3"/>
    <property type="match status" value="1"/>
</dbReference>
<dbReference type="GeneID" id="59148733"/>
<keyword evidence="3" id="KW-1185">Reference proteome</keyword>
<dbReference type="SMART" id="SM00989">
    <property type="entry name" value="V4R"/>
    <property type="match status" value="1"/>
</dbReference>
<dbReference type="RefSeq" id="WP_192819326.1">
    <property type="nucleotide sequence ID" value="NZ_CP062310.1"/>
</dbReference>
<dbReference type="PROSITE" id="PS51671">
    <property type="entry name" value="ACT"/>
    <property type="match status" value="1"/>
</dbReference>
<dbReference type="KEGG" id="thel:IG193_02515"/>
<dbReference type="SUPFAM" id="SSF55021">
    <property type="entry name" value="ACT-like"/>
    <property type="match status" value="1"/>
</dbReference>
<protein>
    <recommendedName>
        <fullName evidence="1">ACT domain-containing protein</fullName>
    </recommendedName>
</protein>
<dbReference type="InParanoid" id="A0A7L9FK88"/>
<accession>A0A7L9FK88</accession>
<evidence type="ECO:0000313" key="2">
    <source>
        <dbReference type="EMBL" id="QOJ79354.1"/>
    </source>
</evidence>
<proteinExistence type="predicted"/>
<dbReference type="EMBL" id="CP062310">
    <property type="protein sequence ID" value="QOJ79354.1"/>
    <property type="molecule type" value="Genomic_DNA"/>
</dbReference>
<sequence>MNSRNFRKYNIGRVVVAEKGKPYFFEITLLPESIDTPEVLYQILGVFKSYGLNILALKVSAPVKGEEIRVLLSADLAGSEHLVKVIHRDLMSLKHVVEVRYAPPLFDGVALDVWSHPLFFWGRRVVVISEDVFRTLIVAGFEKLGNGFGGILFYVFYQGGWAVFENWVSKLASRVENQVALFTELFRLNGFGVLEFRGFSGNKAVFRVYDGLEAKVLEGSSVEAELATRGLLAGFMAGVWKAPYGAVAVTETKCVRRGDPYCEIHVERRL</sequence>